<dbReference type="PROSITE" id="PS50003">
    <property type="entry name" value="PH_DOMAIN"/>
    <property type="match status" value="1"/>
</dbReference>
<reference evidence="2" key="1">
    <citation type="submission" date="2025-08" db="UniProtKB">
        <authorList>
            <consortium name="Ensembl"/>
        </authorList>
    </citation>
    <scope>IDENTIFICATION</scope>
</reference>
<gene>
    <name evidence="2" type="primary">RUNDC3B</name>
</gene>
<dbReference type="InterPro" id="IPR011993">
    <property type="entry name" value="PH-like_dom_sf"/>
</dbReference>
<accession>A0A668TYK7</accession>
<name>A0A668TYK7_OREAU</name>
<dbReference type="InterPro" id="IPR051566">
    <property type="entry name" value="CNKSR"/>
</dbReference>
<organism evidence="2 3">
    <name type="scientific">Oreochromis aureus</name>
    <name type="common">Israeli tilapia</name>
    <name type="synonym">Chromis aureus</name>
    <dbReference type="NCBI Taxonomy" id="47969"/>
    <lineage>
        <taxon>Eukaryota</taxon>
        <taxon>Metazoa</taxon>
        <taxon>Chordata</taxon>
        <taxon>Craniata</taxon>
        <taxon>Vertebrata</taxon>
        <taxon>Euteleostomi</taxon>
        <taxon>Actinopterygii</taxon>
        <taxon>Neopterygii</taxon>
        <taxon>Teleostei</taxon>
        <taxon>Neoteleostei</taxon>
        <taxon>Acanthomorphata</taxon>
        <taxon>Ovalentaria</taxon>
        <taxon>Cichlomorphae</taxon>
        <taxon>Cichliformes</taxon>
        <taxon>Cichlidae</taxon>
        <taxon>African cichlids</taxon>
        <taxon>Pseudocrenilabrinae</taxon>
        <taxon>Oreochromini</taxon>
        <taxon>Oreochromis</taxon>
    </lineage>
</organism>
<dbReference type="Pfam" id="PF00169">
    <property type="entry name" value="PH"/>
    <property type="match status" value="1"/>
</dbReference>
<dbReference type="AlphaFoldDB" id="A0A668TYK7"/>
<proteinExistence type="predicted"/>
<dbReference type="InterPro" id="IPR001849">
    <property type="entry name" value="PH_domain"/>
</dbReference>
<dbReference type="PANTHER" id="PTHR12844">
    <property type="entry name" value="CONNECTOR ENCHANCER OF KINASE SUPPRESSOR OF RAS"/>
    <property type="match status" value="1"/>
</dbReference>
<protein>
    <recommendedName>
        <fullName evidence="1">PH domain-containing protein</fullName>
    </recommendedName>
</protein>
<dbReference type="PANTHER" id="PTHR12844:SF45">
    <property type="entry name" value="CNK3_IPCEF1 FUSION PROTEIN-RELATED"/>
    <property type="match status" value="1"/>
</dbReference>
<reference evidence="2" key="2">
    <citation type="submission" date="2025-09" db="UniProtKB">
        <authorList>
            <consortium name="Ensembl"/>
        </authorList>
    </citation>
    <scope>IDENTIFICATION</scope>
</reference>
<dbReference type="Gene3D" id="2.30.29.30">
    <property type="entry name" value="Pleckstrin-homology domain (PH domain)/Phosphotyrosine-binding domain (PTB)"/>
    <property type="match status" value="1"/>
</dbReference>
<evidence type="ECO:0000313" key="3">
    <source>
        <dbReference type="Proteomes" id="UP000472276"/>
    </source>
</evidence>
<sequence length="227" mass="26744">MSRRRVSVKDLGAVDCQGWLHRKKESRSFLGSRWKRYWFVLQRSSLYWYSDKMVSHSYLTVKPYTSHPTVVTIIIGAESYIEMNKAQSRVNTCSYTWLSCRLLLLKLTDFFLFPEKMPDEMESLYNHLKAASLSPTGQKFQRDFRASFIRRCKNEKVNEKVHLVRILKSTLKAKESELLALEQILNEPNLTALMYREWRLSNTILLQDILQRNQEAEGATKPRRDSV</sequence>
<dbReference type="Proteomes" id="UP000472276">
    <property type="component" value="Unassembled WGS sequence"/>
</dbReference>
<dbReference type="SUPFAM" id="SSF50729">
    <property type="entry name" value="PH domain-like"/>
    <property type="match status" value="1"/>
</dbReference>
<keyword evidence="3" id="KW-1185">Reference proteome</keyword>
<feature type="domain" description="PH" evidence="1">
    <location>
        <begin position="13"/>
        <end position="52"/>
    </location>
</feature>
<evidence type="ECO:0000259" key="1">
    <source>
        <dbReference type="PROSITE" id="PS50003"/>
    </source>
</evidence>
<evidence type="ECO:0000313" key="2">
    <source>
        <dbReference type="Ensembl" id="ENSOABP00000032540.1"/>
    </source>
</evidence>
<dbReference type="Ensembl" id="ENSOABT00000033435.2">
    <property type="protein sequence ID" value="ENSOABP00000032540.1"/>
    <property type="gene ID" value="ENSOABG00000014982.2"/>
</dbReference>